<feature type="signal peptide" evidence="5">
    <location>
        <begin position="1"/>
        <end position="27"/>
    </location>
</feature>
<evidence type="ECO:0000256" key="4">
    <source>
        <dbReference type="ARBA" id="ARBA00023180"/>
    </source>
</evidence>
<dbReference type="EMBL" id="CM010717">
    <property type="protein sequence ID" value="RZC56785.1"/>
    <property type="molecule type" value="Genomic_DNA"/>
</dbReference>
<dbReference type="Pfam" id="PF00657">
    <property type="entry name" value="Lipase_GDSL"/>
    <property type="match status" value="1"/>
</dbReference>
<dbReference type="AlphaFoldDB" id="A0A4Y7JAZ3"/>
<keyword evidence="3" id="KW-0378">Hydrolase</keyword>
<evidence type="ECO:0000256" key="1">
    <source>
        <dbReference type="ARBA" id="ARBA00008668"/>
    </source>
</evidence>
<dbReference type="InterPro" id="IPR035669">
    <property type="entry name" value="SGNH_plant_lipase-like"/>
</dbReference>
<dbReference type="OrthoDB" id="1600564at2759"/>
<evidence type="ECO:0000256" key="2">
    <source>
        <dbReference type="ARBA" id="ARBA00022729"/>
    </source>
</evidence>
<name>A0A4Y7JAZ3_PAPSO</name>
<dbReference type="SUPFAM" id="SSF52266">
    <property type="entry name" value="SGNH hydrolase"/>
    <property type="match status" value="1"/>
</dbReference>
<keyword evidence="7" id="KW-1185">Reference proteome</keyword>
<evidence type="ECO:0008006" key="8">
    <source>
        <dbReference type="Google" id="ProtNLM"/>
    </source>
</evidence>
<feature type="chain" id="PRO_5021349634" description="Alpha-L-fucosidase" evidence="5">
    <location>
        <begin position="28"/>
        <end position="380"/>
    </location>
</feature>
<sequence length="380" mass="41260">MVFRKKIQMSGFLFIFLFSVSIVSTNGIGGLSAVGKIDDNGFSSTLKTCNFPAVFNFGDSNSDTGGISAAFYAIGTPNGETFFGKPSGRACDGRLIVDFMAEELGLAYLRAYLDSLALSSFKNGANFATGGSPIRKDKGYSPFHLDAQIAQFRQFKARTIDIVNSTQQEKGKADLPKPEDFSKALYTFDIGQNDLQFGLSTSEGARAIIPEILDLFSTAVQQLYGEGARVFWVHNTGPIGCLPSNNKYYYGKEPLDKNGCVISLNEIAQEFNRQLKSKLAQLKANLAGAAFTYVDAYTAKYNLINSAKDQGFVDPLDFCCCPEKVVINGTVYGGPCANPLEHISWDGIHYSEAANQWVAKFILNGSMSDPSVPISQACYA</sequence>
<keyword evidence="2 5" id="KW-0732">Signal</keyword>
<dbReference type="CDD" id="cd01837">
    <property type="entry name" value="SGNH_plant_lipase_like"/>
    <property type="match status" value="1"/>
</dbReference>
<organism evidence="6 7">
    <name type="scientific">Papaver somniferum</name>
    <name type="common">Opium poppy</name>
    <dbReference type="NCBI Taxonomy" id="3469"/>
    <lineage>
        <taxon>Eukaryota</taxon>
        <taxon>Viridiplantae</taxon>
        <taxon>Streptophyta</taxon>
        <taxon>Embryophyta</taxon>
        <taxon>Tracheophyta</taxon>
        <taxon>Spermatophyta</taxon>
        <taxon>Magnoliopsida</taxon>
        <taxon>Ranunculales</taxon>
        <taxon>Papaveraceae</taxon>
        <taxon>Papaveroideae</taxon>
        <taxon>Papaver</taxon>
    </lineage>
</organism>
<dbReference type="OMA" id="QSACHNQ"/>
<dbReference type="PANTHER" id="PTHR22835">
    <property type="entry name" value="ZINC FINGER FYVE DOMAIN CONTAINING PROTEIN"/>
    <property type="match status" value="1"/>
</dbReference>
<evidence type="ECO:0000313" key="6">
    <source>
        <dbReference type="EMBL" id="RZC56785.1"/>
    </source>
</evidence>
<gene>
    <name evidence="6" type="ORF">C5167_015643</name>
</gene>
<evidence type="ECO:0000256" key="5">
    <source>
        <dbReference type="SAM" id="SignalP"/>
    </source>
</evidence>
<proteinExistence type="inferred from homology"/>
<dbReference type="InterPro" id="IPR001087">
    <property type="entry name" value="GDSL"/>
</dbReference>
<dbReference type="Gene3D" id="3.40.50.1110">
    <property type="entry name" value="SGNH hydrolase"/>
    <property type="match status" value="1"/>
</dbReference>
<evidence type="ECO:0000256" key="3">
    <source>
        <dbReference type="ARBA" id="ARBA00022801"/>
    </source>
</evidence>
<dbReference type="InterPro" id="IPR036514">
    <property type="entry name" value="SGNH_hydro_sf"/>
</dbReference>
<dbReference type="Gramene" id="RZC56785">
    <property type="protein sequence ID" value="RZC56785"/>
    <property type="gene ID" value="C5167_015643"/>
</dbReference>
<protein>
    <recommendedName>
        <fullName evidence="8">Alpha-L-fucosidase</fullName>
    </recommendedName>
</protein>
<keyword evidence="4" id="KW-0325">Glycoprotein</keyword>
<dbReference type="Proteomes" id="UP000316621">
    <property type="component" value="Chromosome 3"/>
</dbReference>
<accession>A0A4Y7JAZ3</accession>
<reference evidence="6 7" key="1">
    <citation type="journal article" date="2018" name="Science">
        <title>The opium poppy genome and morphinan production.</title>
        <authorList>
            <person name="Guo L."/>
            <person name="Winzer T."/>
            <person name="Yang X."/>
            <person name="Li Y."/>
            <person name="Ning Z."/>
            <person name="He Z."/>
            <person name="Teodor R."/>
            <person name="Lu Y."/>
            <person name="Bowser T.A."/>
            <person name="Graham I.A."/>
            <person name="Ye K."/>
        </authorList>
    </citation>
    <scope>NUCLEOTIDE SEQUENCE [LARGE SCALE GENOMIC DNA]</scope>
    <source>
        <strain evidence="7">cv. HN1</strain>
        <tissue evidence="6">Leaves</tissue>
    </source>
</reference>
<comment type="similarity">
    <text evidence="1">Belongs to the 'GDSL' lipolytic enzyme family.</text>
</comment>
<evidence type="ECO:0000313" key="7">
    <source>
        <dbReference type="Proteomes" id="UP000316621"/>
    </source>
</evidence>
<dbReference type="PANTHER" id="PTHR22835:SF555">
    <property type="entry name" value="GDSL-LIKE LIPASE_ACYLHYDROLASE"/>
    <property type="match status" value="1"/>
</dbReference>
<dbReference type="GO" id="GO:0016788">
    <property type="term" value="F:hydrolase activity, acting on ester bonds"/>
    <property type="evidence" value="ECO:0007669"/>
    <property type="project" value="InterPro"/>
</dbReference>